<feature type="compositionally biased region" description="Polar residues" evidence="1">
    <location>
        <begin position="193"/>
        <end position="220"/>
    </location>
</feature>
<reference evidence="2 3" key="1">
    <citation type="journal article" date="2023" name="G3 (Bethesda)">
        <title>A chromosome-level genome assembly of Zasmidium syzygii isolated from banana leaves.</title>
        <authorList>
            <person name="van Westerhoven A.C."/>
            <person name="Mehrabi R."/>
            <person name="Talebi R."/>
            <person name="Steentjes M.B.F."/>
            <person name="Corcolon B."/>
            <person name="Chong P.A."/>
            <person name="Kema G.H.J."/>
            <person name="Seidl M.F."/>
        </authorList>
    </citation>
    <scope>NUCLEOTIDE SEQUENCE [LARGE SCALE GENOMIC DNA]</scope>
    <source>
        <strain evidence="2 3">P124</strain>
    </source>
</reference>
<gene>
    <name evidence="2" type="ORF">PRZ48_011684</name>
</gene>
<proteinExistence type="predicted"/>
<dbReference type="Proteomes" id="UP001305779">
    <property type="component" value="Unassembled WGS sequence"/>
</dbReference>
<name>A0ABR0E7D6_ZASCE</name>
<sequence length="724" mass="72592">MYGTTLTSPTVYVSLDSLWGLNSCSKVGTPMTNVIVPITNTETLSSMYGWGRYLPAYGASASFNFTPRCAFASYWHKEACDRNPNSTLCDVVYPCARTLPYEPVLSVPGEVLGLQPEWADCIGGLNGIYDPPLALQEAASAALPEFPTAANGGSSSARTTHQSESSPDATTPAAPSPTMSQIVSATNPPPSPNQSQATVPNEPTQTSASNDNSGPQTPDTPTDDEQLVQASNDRQTVPSPDTLASNALDVLIQAASNAQASNVPNDGSGQTPNGDAASPQQTQGSNGPAPVADVALRPATTWTASDGSAVSAHQDGNNVIIAASGNTVMVSSKGDPVSFAGQIISQDGSNNLIVDGSSVAVPAAAITHPASPAAVWTAQNGNIISAVIQGSAFVIGDSQSSVTVAAGATVVFNGQTINAAVGGGALVIEGSSLPVEQPGFLAANPAAVATASNGDVLSAIAQGSNIVVHDGQTAVTIAPGSSTVVGGQTIAVAGDGNAILAGGSTIAVHSATGVGNLWTALDGQVFSVTTKSNEDIELIGQSTTLTLTPGGSPTVVDGQTFSALPNGGGIVVDGSSIAIASGEATWTAPGGSTITATPEGDDDVVFVDDGRTITLDANDSSTVLDDYTVSVLAGGSAFAIDGTTVSVSRTSSGASRTTSGAPRTTTDEGDSTQAAKSNPTSTQGRQETAAAPTSESSASNREGIMPWDSSKLLNMVALLILVWL</sequence>
<feature type="compositionally biased region" description="Low complexity" evidence="1">
    <location>
        <begin position="165"/>
        <end position="178"/>
    </location>
</feature>
<protein>
    <submittedName>
        <fullName evidence="2">Uncharacterized protein</fullName>
    </submittedName>
</protein>
<evidence type="ECO:0000313" key="3">
    <source>
        <dbReference type="Proteomes" id="UP001305779"/>
    </source>
</evidence>
<keyword evidence="3" id="KW-1185">Reference proteome</keyword>
<feature type="region of interest" description="Disordered" evidence="1">
    <location>
        <begin position="260"/>
        <end position="292"/>
    </location>
</feature>
<dbReference type="EMBL" id="JAXOVC010000009">
    <property type="protein sequence ID" value="KAK4497234.1"/>
    <property type="molecule type" value="Genomic_DNA"/>
</dbReference>
<organism evidence="2 3">
    <name type="scientific">Zasmidium cellare</name>
    <name type="common">Wine cellar mold</name>
    <name type="synonym">Racodium cellare</name>
    <dbReference type="NCBI Taxonomy" id="395010"/>
    <lineage>
        <taxon>Eukaryota</taxon>
        <taxon>Fungi</taxon>
        <taxon>Dikarya</taxon>
        <taxon>Ascomycota</taxon>
        <taxon>Pezizomycotina</taxon>
        <taxon>Dothideomycetes</taxon>
        <taxon>Dothideomycetidae</taxon>
        <taxon>Mycosphaerellales</taxon>
        <taxon>Mycosphaerellaceae</taxon>
        <taxon>Zasmidium</taxon>
    </lineage>
</organism>
<evidence type="ECO:0000313" key="2">
    <source>
        <dbReference type="EMBL" id="KAK4497234.1"/>
    </source>
</evidence>
<comment type="caution">
    <text evidence="2">The sequence shown here is derived from an EMBL/GenBank/DDBJ whole genome shotgun (WGS) entry which is preliminary data.</text>
</comment>
<evidence type="ECO:0000256" key="1">
    <source>
        <dbReference type="SAM" id="MobiDB-lite"/>
    </source>
</evidence>
<feature type="compositionally biased region" description="Polar residues" evidence="1">
    <location>
        <begin position="671"/>
        <end position="686"/>
    </location>
</feature>
<feature type="compositionally biased region" description="Polar residues" evidence="1">
    <location>
        <begin position="151"/>
        <end position="164"/>
    </location>
</feature>
<feature type="region of interest" description="Disordered" evidence="1">
    <location>
        <begin position="146"/>
        <end position="225"/>
    </location>
</feature>
<feature type="compositionally biased region" description="Low complexity" evidence="1">
    <location>
        <begin position="648"/>
        <end position="661"/>
    </location>
</feature>
<feature type="compositionally biased region" description="Polar residues" evidence="1">
    <location>
        <begin position="260"/>
        <end position="286"/>
    </location>
</feature>
<feature type="compositionally biased region" description="Low complexity" evidence="1">
    <location>
        <begin position="687"/>
        <end position="699"/>
    </location>
</feature>
<accession>A0ABR0E7D6</accession>
<feature type="region of interest" description="Disordered" evidence="1">
    <location>
        <begin position="648"/>
        <end position="702"/>
    </location>
</feature>